<name>A0AAD5J0C0_ACENE</name>
<dbReference type="Gene3D" id="3.40.50.300">
    <property type="entry name" value="P-loop containing nucleotide triphosphate hydrolases"/>
    <property type="match status" value="1"/>
</dbReference>
<dbReference type="InterPro" id="IPR039657">
    <property type="entry name" value="Dimethylallyltransferase"/>
</dbReference>
<dbReference type="GO" id="GO:0005739">
    <property type="term" value="C:mitochondrion"/>
    <property type="evidence" value="ECO:0007669"/>
    <property type="project" value="TreeGrafter"/>
</dbReference>
<dbReference type="EMBL" id="JAJSOW010000101">
    <property type="protein sequence ID" value="KAI9182025.1"/>
    <property type="molecule type" value="Genomic_DNA"/>
</dbReference>
<reference evidence="6" key="1">
    <citation type="journal article" date="2022" name="Plant J.">
        <title>Strategies of tolerance reflected in two North American maple genomes.</title>
        <authorList>
            <person name="McEvoy S.L."/>
            <person name="Sezen U.U."/>
            <person name="Trouern-Trend A."/>
            <person name="McMahon S.M."/>
            <person name="Schaberg P.G."/>
            <person name="Yang J."/>
            <person name="Wegrzyn J.L."/>
            <person name="Swenson N.G."/>
        </authorList>
    </citation>
    <scope>NUCLEOTIDE SEQUENCE</scope>
    <source>
        <strain evidence="6">91603</strain>
    </source>
</reference>
<evidence type="ECO:0000256" key="2">
    <source>
        <dbReference type="ARBA" id="ARBA00022679"/>
    </source>
</evidence>
<dbReference type="GO" id="GO:0052381">
    <property type="term" value="F:tRNA dimethylallyltransferase activity"/>
    <property type="evidence" value="ECO:0007669"/>
    <property type="project" value="TreeGrafter"/>
</dbReference>
<dbReference type="Pfam" id="PF01715">
    <property type="entry name" value="IPPT"/>
    <property type="match status" value="1"/>
</dbReference>
<comment type="caution">
    <text evidence="6">The sequence shown here is derived from an EMBL/GenBank/DDBJ whole genome shotgun (WGS) entry which is preliminary data.</text>
</comment>
<keyword evidence="4" id="KW-0547">Nucleotide-binding</keyword>
<dbReference type="InterPro" id="IPR027417">
    <property type="entry name" value="P-loop_NTPase"/>
</dbReference>
<dbReference type="GO" id="GO:0009691">
    <property type="term" value="P:cytokinin biosynthetic process"/>
    <property type="evidence" value="ECO:0007669"/>
    <property type="project" value="UniProtKB-KW"/>
</dbReference>
<keyword evidence="2" id="KW-0808">Transferase</keyword>
<keyword evidence="3" id="KW-0203">Cytokinin biosynthesis</keyword>
<sequence length="164" mass="18355">MNSYSVIASQNPNNKKKKVVFIMGATGTGKTKLSIDLATQFSSEIINSDKIQAYKGLDIATNKATLAEHHKVPHYLLGFLEDPEEDFTVQDFCHHALMAINHIIANGHIPIVMKGSNTYIEAHIVIEKREDENRKQSYFSHCSFQNNTELTYGGYKAANSSFCN</sequence>
<evidence type="ECO:0000256" key="5">
    <source>
        <dbReference type="ARBA" id="ARBA00022840"/>
    </source>
</evidence>
<dbReference type="AlphaFoldDB" id="A0AAD5J0C0"/>
<gene>
    <name evidence="6" type="ORF">LWI28_021256</name>
</gene>
<dbReference type="PANTHER" id="PTHR11088">
    <property type="entry name" value="TRNA DIMETHYLALLYLTRANSFERASE"/>
    <property type="match status" value="1"/>
</dbReference>
<keyword evidence="7" id="KW-1185">Reference proteome</keyword>
<evidence type="ECO:0000256" key="1">
    <source>
        <dbReference type="ARBA" id="ARBA00005842"/>
    </source>
</evidence>
<evidence type="ECO:0000256" key="4">
    <source>
        <dbReference type="ARBA" id="ARBA00022741"/>
    </source>
</evidence>
<comment type="similarity">
    <text evidence="1">Belongs to the IPP transferase family.</text>
</comment>
<dbReference type="SUPFAM" id="SSF52540">
    <property type="entry name" value="P-loop containing nucleoside triphosphate hydrolases"/>
    <property type="match status" value="1"/>
</dbReference>
<proteinExistence type="inferred from homology"/>
<dbReference type="Proteomes" id="UP001064489">
    <property type="component" value="Chromosome 4"/>
</dbReference>
<dbReference type="GO" id="GO:0006400">
    <property type="term" value="P:tRNA modification"/>
    <property type="evidence" value="ECO:0007669"/>
    <property type="project" value="TreeGrafter"/>
</dbReference>
<evidence type="ECO:0000313" key="7">
    <source>
        <dbReference type="Proteomes" id="UP001064489"/>
    </source>
</evidence>
<keyword evidence="5" id="KW-0067">ATP-binding</keyword>
<dbReference type="GO" id="GO:0005524">
    <property type="term" value="F:ATP binding"/>
    <property type="evidence" value="ECO:0007669"/>
    <property type="project" value="UniProtKB-KW"/>
</dbReference>
<organism evidence="6 7">
    <name type="scientific">Acer negundo</name>
    <name type="common">Box elder</name>
    <dbReference type="NCBI Taxonomy" id="4023"/>
    <lineage>
        <taxon>Eukaryota</taxon>
        <taxon>Viridiplantae</taxon>
        <taxon>Streptophyta</taxon>
        <taxon>Embryophyta</taxon>
        <taxon>Tracheophyta</taxon>
        <taxon>Spermatophyta</taxon>
        <taxon>Magnoliopsida</taxon>
        <taxon>eudicotyledons</taxon>
        <taxon>Gunneridae</taxon>
        <taxon>Pentapetalae</taxon>
        <taxon>rosids</taxon>
        <taxon>malvids</taxon>
        <taxon>Sapindales</taxon>
        <taxon>Sapindaceae</taxon>
        <taxon>Hippocastanoideae</taxon>
        <taxon>Acereae</taxon>
        <taxon>Acer</taxon>
    </lineage>
</organism>
<protein>
    <submittedName>
        <fullName evidence="6">Uncharacterized protein</fullName>
    </submittedName>
</protein>
<evidence type="ECO:0000256" key="3">
    <source>
        <dbReference type="ARBA" id="ARBA00022712"/>
    </source>
</evidence>
<evidence type="ECO:0000313" key="6">
    <source>
        <dbReference type="EMBL" id="KAI9182025.1"/>
    </source>
</evidence>
<accession>A0AAD5J0C0</accession>
<reference evidence="6" key="2">
    <citation type="submission" date="2023-02" db="EMBL/GenBank/DDBJ databases">
        <authorList>
            <person name="Swenson N.G."/>
            <person name="Wegrzyn J.L."/>
            <person name="Mcevoy S.L."/>
        </authorList>
    </citation>
    <scope>NUCLEOTIDE SEQUENCE</scope>
    <source>
        <strain evidence="6">91603</strain>
        <tissue evidence="6">Leaf</tissue>
    </source>
</reference>
<dbReference type="PANTHER" id="PTHR11088:SF59">
    <property type="entry name" value="ADENYLATE ISOPENTENYLTRANSFERASE"/>
    <property type="match status" value="1"/>
</dbReference>